<dbReference type="PANTHER" id="PTHR28004">
    <property type="entry name" value="ZGC:162816-RELATED"/>
    <property type="match status" value="1"/>
</dbReference>
<dbReference type="InterPro" id="IPR001608">
    <property type="entry name" value="Ala_racemase_N"/>
</dbReference>
<organism evidence="4 5">
    <name type="scientific">Xylophilus rhododendri</name>
    <dbReference type="NCBI Taxonomy" id="2697032"/>
    <lineage>
        <taxon>Bacteria</taxon>
        <taxon>Pseudomonadati</taxon>
        <taxon>Pseudomonadota</taxon>
        <taxon>Betaproteobacteria</taxon>
        <taxon>Burkholderiales</taxon>
        <taxon>Xylophilus</taxon>
    </lineage>
</organism>
<dbReference type="KEGG" id="xyk:GT347_11700"/>
<dbReference type="Pfam" id="PF14031">
    <property type="entry name" value="D-ser_dehydrat"/>
    <property type="match status" value="1"/>
</dbReference>
<evidence type="ECO:0000313" key="4">
    <source>
        <dbReference type="EMBL" id="QHI98603.1"/>
    </source>
</evidence>
<keyword evidence="5" id="KW-1185">Reference proteome</keyword>
<dbReference type="Proteomes" id="UP000464787">
    <property type="component" value="Chromosome"/>
</dbReference>
<dbReference type="RefSeq" id="WP_160552120.1">
    <property type="nucleotide sequence ID" value="NZ_CP047650.1"/>
</dbReference>
<protein>
    <submittedName>
        <fullName evidence="4">DSD1 family PLP-dependent enzyme</fullName>
    </submittedName>
</protein>
<feature type="domain" description="D-serine dehydratase-like" evidence="3">
    <location>
        <begin position="269"/>
        <end position="356"/>
    </location>
</feature>
<evidence type="ECO:0000259" key="3">
    <source>
        <dbReference type="SMART" id="SM01119"/>
    </source>
</evidence>
<dbReference type="InterPro" id="IPR051466">
    <property type="entry name" value="D-amino_acid_metab_enzyme"/>
</dbReference>
<dbReference type="Gene3D" id="2.40.37.20">
    <property type="entry name" value="D-serine dehydratase-like domain"/>
    <property type="match status" value="1"/>
</dbReference>
<dbReference type="GO" id="GO:0008721">
    <property type="term" value="F:D-serine ammonia-lyase activity"/>
    <property type="evidence" value="ECO:0007669"/>
    <property type="project" value="TreeGrafter"/>
</dbReference>
<reference evidence="4 5" key="1">
    <citation type="submission" date="2020-01" db="EMBL/GenBank/DDBJ databases">
        <title>Genome sequencing of strain KACC 21265.</title>
        <authorList>
            <person name="Heo J."/>
            <person name="Kim S.-J."/>
            <person name="Kim J.-S."/>
            <person name="Hong S.-B."/>
            <person name="Kwon S.-W."/>
        </authorList>
    </citation>
    <scope>NUCLEOTIDE SEQUENCE [LARGE SCALE GENOMIC DNA]</scope>
    <source>
        <strain evidence="4 5">KACC 21265</strain>
    </source>
</reference>
<dbReference type="SUPFAM" id="SSF51419">
    <property type="entry name" value="PLP-binding barrel"/>
    <property type="match status" value="1"/>
</dbReference>
<gene>
    <name evidence="4" type="ORF">GT347_11700</name>
</gene>
<evidence type="ECO:0000256" key="1">
    <source>
        <dbReference type="ARBA" id="ARBA00005323"/>
    </source>
</evidence>
<dbReference type="CDD" id="cd06819">
    <property type="entry name" value="PLPDE_III_LS_D-TA"/>
    <property type="match status" value="1"/>
</dbReference>
<dbReference type="SMART" id="SM01119">
    <property type="entry name" value="D-ser_dehydrat"/>
    <property type="match status" value="1"/>
</dbReference>
<dbReference type="InterPro" id="IPR042208">
    <property type="entry name" value="D-ser_dehydrat-like_sf"/>
</dbReference>
<keyword evidence="2" id="KW-0456">Lyase</keyword>
<dbReference type="InterPro" id="IPR026956">
    <property type="entry name" value="D-ser_dehydrat-like_dom"/>
</dbReference>
<evidence type="ECO:0000313" key="5">
    <source>
        <dbReference type="Proteomes" id="UP000464787"/>
    </source>
</evidence>
<name>A0A857J5U0_9BURK</name>
<sequence>MKHLTLPPIASAGQPLAAIDTPALVLDLDAFERNLDRLQAAADAAGVKLRPHGKAHKTPAVALAQIARGAVGICCQKVSEALPFIEAGVADIHISNEIASLPKAALLAQAALVARMSVCVDDIVQVDMLGQAAAQAGSRLGVFVEIDIGHGRCGVTGIEGVLPLLDRIARHPQLEFRGLQAYHGTLQHLRSHAERRERSARAAARAGEVVLALEARGVRCGTVTGGGSGSAEFDFASGVFTEIQAGSYAFMDRDYGDNEYTDTLRFEHAMFLACTVMSTAAKGHAVVDAGLKSLTTDSGLPGIWPPGRLRYHQASDEHGVVHAIDGPLPALGQQLLLVPGHCDPTINLHDQIVCLRAGVVEALWPVSSRGLSR</sequence>
<dbReference type="EMBL" id="CP047650">
    <property type="protein sequence ID" value="QHI98603.1"/>
    <property type="molecule type" value="Genomic_DNA"/>
</dbReference>
<comment type="similarity">
    <text evidence="1">Belongs to the DSD1 family.</text>
</comment>
<dbReference type="InterPro" id="IPR029066">
    <property type="entry name" value="PLP-binding_barrel"/>
</dbReference>
<dbReference type="AlphaFoldDB" id="A0A857J5U0"/>
<dbReference type="GO" id="GO:0036088">
    <property type="term" value="P:D-serine catabolic process"/>
    <property type="evidence" value="ECO:0007669"/>
    <property type="project" value="TreeGrafter"/>
</dbReference>
<dbReference type="Pfam" id="PF01168">
    <property type="entry name" value="Ala_racemase_N"/>
    <property type="match status" value="1"/>
</dbReference>
<dbReference type="PANTHER" id="PTHR28004:SF2">
    <property type="entry name" value="D-SERINE DEHYDRATASE"/>
    <property type="match status" value="1"/>
</dbReference>
<evidence type="ECO:0000256" key="2">
    <source>
        <dbReference type="ARBA" id="ARBA00023239"/>
    </source>
</evidence>
<dbReference type="Gene3D" id="3.20.20.10">
    <property type="entry name" value="Alanine racemase"/>
    <property type="match status" value="1"/>
</dbReference>
<accession>A0A857J5U0</accession>
<proteinExistence type="inferred from homology"/>